<dbReference type="OMA" id="QDEAREW"/>
<dbReference type="InterPro" id="IPR013149">
    <property type="entry name" value="ADH-like_C"/>
</dbReference>
<dbReference type="Gene3D" id="3.90.180.10">
    <property type="entry name" value="Medium-chain alcohol dehydrogenases, catalytic domain"/>
    <property type="match status" value="1"/>
</dbReference>
<feature type="region of interest" description="C-terminal hotdog fold" evidence="4">
    <location>
        <begin position="127"/>
        <end position="254"/>
    </location>
</feature>
<sequence>MLSDQAHAILLGPPGARHLGCMPEWELCQQHVVSGAAVLPGSAFVALALLHASKILKRQMVQLQDVEFVRPLELAAPRELSVVATEGQLRFFSRALGGEDQPETLHCQCRFLSAALEAFKDRLPEATKTEPVDDIYGKFAAAGFFYGPDFQGSCFTVSSKDAFNKLNGASRGFALDPGDLDVALQLASLLHPLGFRGAPQAIDRVVAKVGSKLTSSRAHLGGSYDIDVQLFEGSDLACDIAGLKLSSMHAGAHLTSSRPKWKDIARVPRGRWLLVGEKAKQLKLPNCTDKLEDPYDAVAVAVKAKTLQDVQECRSFVQRIAAKERCWLLSIREEGTSLAEAAAEAAVEVGASAVVGSVEDIRDVSTGLGMDSEAVLRAEDEDGGGAQLSMRSSRAASVPPSIVASRQEPYAVETDPSKGGKGAQCRLSNRVAPGPGQVEIHADLWALNFRDVLVAKGAISAVVAGQSLGIGGECYGKVAAVGEGVKNVAVGDTVIAVPPDGMGSFCTTDARWVSTAPTGMSPEEAVAGTCVYATAWYALHWLARIRKGKRVLIHSAAGGVGLSALHLCKKAGCEVYCTASTPEKRKVLLELGALAVFNSRDPIDFEQGIRKATAGQGVDVVLNSLSGEAIPASLRLLRACGHFLEIGKRDQYENTPVLLHPFLKGLHYHAAHLDVLMLEWPDTARELLEEVWAAMPQLPTLPTKTFGMSDLSGALEYFSKGVHIGKVLVAVQNCEVLPARPSKVAGPKDDLVSGCLQAVLSASEGTGGVLCAPTLADLAEPSLSSAQLVLTASPAVAAAVQVLNSQATCVTLPVWEPVMDLDEWLSLGGQIFASEEEVEGDLRQWLFQTVEEMSGPIQLDMSFDDAGLDSLSLISLARRLTSKVNKAVSVANISDHPTPRRLLEFLTGHPQPELARPKVLCLHGFRSNGDAMAASMGSLTSRVGFVEWLFISSPRVASGPSAPDIPQDEAREWWGQPGGSFETGWMAPHFNGFEACFAVLQGIKLAGAVGFSQGGGVAALLDCPWLILCSPVISPGLRTSSAKCLLTYDPTEEYVEQCLEVGEKFSNKQVHTHCQGHVIPSDPGFVNLFVELSSSAR</sequence>
<feature type="active site" description="Proton donor; for dehydratase activity" evidence="4">
    <location>
        <position position="181"/>
    </location>
</feature>
<dbReference type="PROSITE" id="PS50075">
    <property type="entry name" value="CARRIER"/>
    <property type="match status" value="1"/>
</dbReference>
<dbReference type="OrthoDB" id="329835at2759"/>
<feature type="region of interest" description="Disordered" evidence="5">
    <location>
        <begin position="408"/>
        <end position="430"/>
    </location>
</feature>
<dbReference type="InterPro" id="IPR020806">
    <property type="entry name" value="PKS_PP-bd"/>
</dbReference>
<dbReference type="GO" id="GO:0006633">
    <property type="term" value="P:fatty acid biosynthetic process"/>
    <property type="evidence" value="ECO:0007669"/>
    <property type="project" value="TreeGrafter"/>
</dbReference>
<evidence type="ECO:0000256" key="1">
    <source>
        <dbReference type="ARBA" id="ARBA00022450"/>
    </source>
</evidence>
<protein>
    <submittedName>
        <fullName evidence="8">Mycocerosic acid synthase</fullName>
    </submittedName>
</protein>
<dbReference type="EMBL" id="LSRX01000016">
    <property type="protein sequence ID" value="OLQ14314.1"/>
    <property type="molecule type" value="Genomic_DNA"/>
</dbReference>
<comment type="caution">
    <text evidence="8">The sequence shown here is derived from an EMBL/GenBank/DDBJ whole genome shotgun (WGS) entry which is preliminary data.</text>
</comment>
<dbReference type="Pfam" id="PF08240">
    <property type="entry name" value="ADH_N"/>
    <property type="match status" value="1"/>
</dbReference>
<dbReference type="SMART" id="SM00826">
    <property type="entry name" value="PKS_DH"/>
    <property type="match status" value="1"/>
</dbReference>
<dbReference type="Gene3D" id="3.40.50.1820">
    <property type="entry name" value="alpha/beta hydrolase"/>
    <property type="match status" value="1"/>
</dbReference>
<evidence type="ECO:0000256" key="2">
    <source>
        <dbReference type="ARBA" id="ARBA00022553"/>
    </source>
</evidence>
<evidence type="ECO:0000313" key="9">
    <source>
        <dbReference type="Proteomes" id="UP000186817"/>
    </source>
</evidence>
<evidence type="ECO:0000256" key="4">
    <source>
        <dbReference type="PROSITE-ProRule" id="PRU01363"/>
    </source>
</evidence>
<feature type="region of interest" description="N-terminal hotdog fold" evidence="4">
    <location>
        <begin position="1"/>
        <end position="118"/>
    </location>
</feature>
<feature type="domain" description="Carrier" evidence="6">
    <location>
        <begin position="833"/>
        <end position="910"/>
    </location>
</feature>
<accession>A0A1Q9F3P6</accession>
<keyword evidence="9" id="KW-1185">Reference proteome</keyword>
<dbReference type="InterPro" id="IPR013154">
    <property type="entry name" value="ADH-like_N"/>
</dbReference>
<dbReference type="Pfam" id="PF03959">
    <property type="entry name" value="FSH1"/>
    <property type="match status" value="1"/>
</dbReference>
<dbReference type="PANTHER" id="PTHR43775">
    <property type="entry name" value="FATTY ACID SYNTHASE"/>
    <property type="match status" value="1"/>
</dbReference>
<dbReference type="InterPro" id="IPR042104">
    <property type="entry name" value="PKS_dehydratase_sf"/>
</dbReference>
<dbReference type="InterPro" id="IPR050091">
    <property type="entry name" value="PKS_NRPS_Biosynth_Enz"/>
</dbReference>
<feature type="domain" description="PKS/mFAS DH" evidence="7">
    <location>
        <begin position="1"/>
        <end position="254"/>
    </location>
</feature>
<dbReference type="Pfam" id="PF00550">
    <property type="entry name" value="PP-binding"/>
    <property type="match status" value="1"/>
</dbReference>
<dbReference type="GO" id="GO:0031177">
    <property type="term" value="F:phosphopantetheine binding"/>
    <property type="evidence" value="ECO:0007669"/>
    <property type="project" value="InterPro"/>
</dbReference>
<dbReference type="InterPro" id="IPR036736">
    <property type="entry name" value="ACP-like_sf"/>
</dbReference>
<keyword evidence="1" id="KW-0596">Phosphopantetheine</keyword>
<dbReference type="InterPro" id="IPR049552">
    <property type="entry name" value="PKS_DH_N"/>
</dbReference>
<dbReference type="GO" id="GO:0004312">
    <property type="term" value="F:fatty acid synthase activity"/>
    <property type="evidence" value="ECO:0007669"/>
    <property type="project" value="TreeGrafter"/>
</dbReference>
<dbReference type="InterPro" id="IPR049551">
    <property type="entry name" value="PKS_DH_C"/>
</dbReference>
<dbReference type="InterPro" id="IPR009081">
    <property type="entry name" value="PP-bd_ACP"/>
</dbReference>
<dbReference type="CDD" id="cd05195">
    <property type="entry name" value="enoyl_red"/>
    <property type="match status" value="1"/>
</dbReference>
<dbReference type="FunFam" id="3.40.50.720:FF:000209">
    <property type="entry name" value="Polyketide synthase Pks12"/>
    <property type="match status" value="1"/>
</dbReference>
<dbReference type="GO" id="GO:0044550">
    <property type="term" value="P:secondary metabolite biosynthetic process"/>
    <property type="evidence" value="ECO:0007669"/>
    <property type="project" value="UniProtKB-ARBA"/>
</dbReference>
<evidence type="ECO:0000259" key="7">
    <source>
        <dbReference type="PROSITE" id="PS52019"/>
    </source>
</evidence>
<organism evidence="8 9">
    <name type="scientific">Symbiodinium microadriaticum</name>
    <name type="common">Dinoflagellate</name>
    <name type="synonym">Zooxanthella microadriatica</name>
    <dbReference type="NCBI Taxonomy" id="2951"/>
    <lineage>
        <taxon>Eukaryota</taxon>
        <taxon>Sar</taxon>
        <taxon>Alveolata</taxon>
        <taxon>Dinophyceae</taxon>
        <taxon>Suessiales</taxon>
        <taxon>Symbiodiniaceae</taxon>
        <taxon>Symbiodinium</taxon>
    </lineage>
</organism>
<dbReference type="GO" id="GO:0016491">
    <property type="term" value="F:oxidoreductase activity"/>
    <property type="evidence" value="ECO:0007669"/>
    <property type="project" value="InterPro"/>
</dbReference>
<dbReference type="SMART" id="SM00823">
    <property type="entry name" value="PKS_PP"/>
    <property type="match status" value="1"/>
</dbReference>
<keyword evidence="3" id="KW-0808">Transferase</keyword>
<name>A0A1Q9F3P6_SYMMI</name>
<dbReference type="Gene3D" id="1.10.1200.10">
    <property type="entry name" value="ACP-like"/>
    <property type="match status" value="1"/>
</dbReference>
<dbReference type="SUPFAM" id="SSF47336">
    <property type="entry name" value="ACP-like"/>
    <property type="match status" value="1"/>
</dbReference>
<dbReference type="Proteomes" id="UP000186817">
    <property type="component" value="Unassembled WGS sequence"/>
</dbReference>
<reference evidence="8 9" key="1">
    <citation type="submission" date="2016-02" db="EMBL/GenBank/DDBJ databases">
        <title>Genome analysis of coral dinoflagellate symbionts highlights evolutionary adaptations to a symbiotic lifestyle.</title>
        <authorList>
            <person name="Aranda M."/>
            <person name="Li Y."/>
            <person name="Liew Y.J."/>
            <person name="Baumgarten S."/>
            <person name="Simakov O."/>
            <person name="Wilson M."/>
            <person name="Piel J."/>
            <person name="Ashoor H."/>
            <person name="Bougouffa S."/>
            <person name="Bajic V.B."/>
            <person name="Ryu T."/>
            <person name="Ravasi T."/>
            <person name="Bayer T."/>
            <person name="Micklem G."/>
            <person name="Kim H."/>
            <person name="Bhak J."/>
            <person name="Lajeunesse T.C."/>
            <person name="Voolstra C.R."/>
        </authorList>
    </citation>
    <scope>NUCLEOTIDE SEQUENCE [LARGE SCALE GENOMIC DNA]</scope>
    <source>
        <strain evidence="8 9">CCMP2467</strain>
    </source>
</reference>
<evidence type="ECO:0000313" key="8">
    <source>
        <dbReference type="EMBL" id="OLQ14314.1"/>
    </source>
</evidence>
<dbReference type="Pfam" id="PF21089">
    <property type="entry name" value="PKS_DH_N"/>
    <property type="match status" value="1"/>
</dbReference>
<dbReference type="Gene3D" id="3.10.129.110">
    <property type="entry name" value="Polyketide synthase dehydratase"/>
    <property type="match status" value="1"/>
</dbReference>
<dbReference type="InterPro" id="IPR049900">
    <property type="entry name" value="PKS_mFAS_DH"/>
</dbReference>
<evidence type="ECO:0000256" key="3">
    <source>
        <dbReference type="ARBA" id="ARBA00022679"/>
    </source>
</evidence>
<dbReference type="SUPFAM" id="SSF50129">
    <property type="entry name" value="GroES-like"/>
    <property type="match status" value="1"/>
</dbReference>
<dbReference type="InterPro" id="IPR020807">
    <property type="entry name" value="PKS_DH"/>
</dbReference>
<gene>
    <name evidence="8" type="primary">mas</name>
    <name evidence="8" type="ORF">AK812_SmicGene1505</name>
</gene>
<keyword evidence="2" id="KW-0597">Phosphoprotein</keyword>
<evidence type="ECO:0000259" key="6">
    <source>
        <dbReference type="PROSITE" id="PS50075"/>
    </source>
</evidence>
<dbReference type="PROSITE" id="PS52019">
    <property type="entry name" value="PKS_MFAS_DH"/>
    <property type="match status" value="1"/>
</dbReference>
<dbReference type="Gene3D" id="3.40.50.720">
    <property type="entry name" value="NAD(P)-binding Rossmann-like Domain"/>
    <property type="match status" value="1"/>
</dbReference>
<dbReference type="AlphaFoldDB" id="A0A1Q9F3P6"/>
<proteinExistence type="predicted"/>
<dbReference type="SMART" id="SM00829">
    <property type="entry name" value="PKS_ER"/>
    <property type="match status" value="1"/>
</dbReference>
<dbReference type="InterPro" id="IPR036291">
    <property type="entry name" value="NAD(P)-bd_dom_sf"/>
</dbReference>
<dbReference type="InterPro" id="IPR011032">
    <property type="entry name" value="GroES-like_sf"/>
</dbReference>
<dbReference type="InterPro" id="IPR005645">
    <property type="entry name" value="FSH-like_dom"/>
</dbReference>
<dbReference type="Pfam" id="PF00107">
    <property type="entry name" value="ADH_zinc_N"/>
    <property type="match status" value="1"/>
</dbReference>
<dbReference type="InterPro" id="IPR029058">
    <property type="entry name" value="AB_hydrolase_fold"/>
</dbReference>
<dbReference type="SUPFAM" id="SSF51735">
    <property type="entry name" value="NAD(P)-binding Rossmann-fold domains"/>
    <property type="match status" value="1"/>
</dbReference>
<dbReference type="PANTHER" id="PTHR43775:SF37">
    <property type="entry name" value="SI:DKEY-61P9.11"/>
    <property type="match status" value="1"/>
</dbReference>
<dbReference type="SUPFAM" id="SSF53474">
    <property type="entry name" value="alpha/beta-Hydrolases"/>
    <property type="match status" value="1"/>
</dbReference>
<feature type="active site" description="Proton acceptor; for dehydratase activity" evidence="4">
    <location>
        <position position="31"/>
    </location>
</feature>
<evidence type="ECO:0000256" key="5">
    <source>
        <dbReference type="SAM" id="MobiDB-lite"/>
    </source>
</evidence>
<dbReference type="Pfam" id="PF14765">
    <property type="entry name" value="PS-DH"/>
    <property type="match status" value="1"/>
</dbReference>
<dbReference type="InterPro" id="IPR020843">
    <property type="entry name" value="ER"/>
</dbReference>